<dbReference type="AlphaFoldDB" id="A0A4Q9FR73"/>
<feature type="domain" description="Peptidase S26" evidence="3">
    <location>
        <begin position="9"/>
        <end position="90"/>
    </location>
</feature>
<dbReference type="RefSeq" id="WP_130935868.1">
    <property type="nucleotide sequence ID" value="NZ_BMEE01000001.1"/>
</dbReference>
<evidence type="ECO:0000256" key="2">
    <source>
        <dbReference type="RuleBase" id="RU362042"/>
    </source>
</evidence>
<gene>
    <name evidence="4" type="primary">lepB</name>
    <name evidence="4" type="ORF">EYD46_04480</name>
</gene>
<dbReference type="GO" id="GO:0006465">
    <property type="term" value="P:signal peptide processing"/>
    <property type="evidence" value="ECO:0007669"/>
    <property type="project" value="InterPro"/>
</dbReference>
<dbReference type="SUPFAM" id="SSF51306">
    <property type="entry name" value="LexA/Signal peptidase"/>
    <property type="match status" value="1"/>
</dbReference>
<comment type="subcellular location">
    <subcellularLocation>
        <location evidence="2">Membrane</location>
        <topology evidence="2">Single-pass type II membrane protein</topology>
    </subcellularLocation>
</comment>
<dbReference type="GO" id="GO:0009003">
    <property type="term" value="F:signal peptidase activity"/>
    <property type="evidence" value="ECO:0007669"/>
    <property type="project" value="UniProtKB-EC"/>
</dbReference>
<reference evidence="4 5" key="1">
    <citation type="journal article" date="2015" name="Int. J. Syst. Evol. Microbiol.">
        <title>Hyunsoonleella pacifica sp. nov., isolated from seawater of South Pacific Gyre.</title>
        <authorList>
            <person name="Gao X."/>
            <person name="Zhang Z."/>
            <person name="Dai X."/>
            <person name="Zhang X.H."/>
        </authorList>
    </citation>
    <scope>NUCLEOTIDE SEQUENCE [LARGE SCALE GENOMIC DNA]</scope>
    <source>
        <strain evidence="4 5">SW033</strain>
    </source>
</reference>
<dbReference type="GO" id="GO:0004252">
    <property type="term" value="F:serine-type endopeptidase activity"/>
    <property type="evidence" value="ECO:0007669"/>
    <property type="project" value="InterPro"/>
</dbReference>
<dbReference type="GO" id="GO:0016020">
    <property type="term" value="C:membrane"/>
    <property type="evidence" value="ECO:0007669"/>
    <property type="project" value="UniProtKB-SubCell"/>
</dbReference>
<dbReference type="Proteomes" id="UP000292372">
    <property type="component" value="Unassembled WGS sequence"/>
</dbReference>
<dbReference type="InterPro" id="IPR036286">
    <property type="entry name" value="LexA/Signal_pep-like_sf"/>
</dbReference>
<evidence type="ECO:0000259" key="3">
    <source>
        <dbReference type="Pfam" id="PF10502"/>
    </source>
</evidence>
<evidence type="ECO:0000313" key="4">
    <source>
        <dbReference type="EMBL" id="TBN17577.1"/>
    </source>
</evidence>
<comment type="catalytic activity">
    <reaction evidence="2">
        <text>Cleavage of hydrophobic, N-terminal signal or leader sequences from secreted and periplasmic proteins.</text>
        <dbReference type="EC" id="3.4.21.89"/>
    </reaction>
</comment>
<dbReference type="Gene3D" id="2.10.109.10">
    <property type="entry name" value="Umud Fragment, subunit A"/>
    <property type="match status" value="1"/>
</dbReference>
<dbReference type="EMBL" id="SIRS01000002">
    <property type="protein sequence ID" value="TBN17577.1"/>
    <property type="molecule type" value="Genomic_DNA"/>
</dbReference>
<dbReference type="Pfam" id="PF10502">
    <property type="entry name" value="Peptidase_S26"/>
    <property type="match status" value="1"/>
</dbReference>
<sequence length="91" mass="10705">MTQNAYLVYLNTSFVKNDTINFKRYSYDDNKNLSKSIFGRNKIWNLSNFGPIVIPKGKYFFSGDSRDNSYDSRYRGFVDEDQIIGTVLFKF</sequence>
<dbReference type="CDD" id="cd06530">
    <property type="entry name" value="S26_SPase_I"/>
    <property type="match status" value="1"/>
</dbReference>
<keyword evidence="2 4" id="KW-0378">Hydrolase</keyword>
<dbReference type="InterPro" id="IPR019533">
    <property type="entry name" value="Peptidase_S26"/>
</dbReference>
<comment type="similarity">
    <text evidence="2">Belongs to the peptidase S26 family.</text>
</comment>
<dbReference type="EC" id="3.4.21.89" evidence="2"/>
<dbReference type="OrthoDB" id="9802919at2"/>
<comment type="caution">
    <text evidence="4">The sequence shown here is derived from an EMBL/GenBank/DDBJ whole genome shotgun (WGS) entry which is preliminary data.</text>
</comment>
<dbReference type="NCBIfam" id="TIGR02227">
    <property type="entry name" value="sigpep_I_bact"/>
    <property type="match status" value="1"/>
</dbReference>
<evidence type="ECO:0000256" key="1">
    <source>
        <dbReference type="ARBA" id="ARBA00019232"/>
    </source>
</evidence>
<name>A0A4Q9FR73_9FLAO</name>
<protein>
    <recommendedName>
        <fullName evidence="1 2">Signal peptidase I</fullName>
        <ecNumber evidence="2">3.4.21.89</ecNumber>
    </recommendedName>
</protein>
<dbReference type="InterPro" id="IPR000223">
    <property type="entry name" value="Pept_S26A_signal_pept_1"/>
</dbReference>
<accession>A0A4Q9FR73</accession>
<organism evidence="4 5">
    <name type="scientific">Hyunsoonleella pacifica</name>
    <dbReference type="NCBI Taxonomy" id="1080224"/>
    <lineage>
        <taxon>Bacteria</taxon>
        <taxon>Pseudomonadati</taxon>
        <taxon>Bacteroidota</taxon>
        <taxon>Flavobacteriia</taxon>
        <taxon>Flavobacteriales</taxon>
        <taxon>Flavobacteriaceae</taxon>
    </lineage>
</organism>
<evidence type="ECO:0000313" key="5">
    <source>
        <dbReference type="Proteomes" id="UP000292372"/>
    </source>
</evidence>
<keyword evidence="2" id="KW-0645">Protease</keyword>
<keyword evidence="5" id="KW-1185">Reference proteome</keyword>
<proteinExistence type="inferred from homology"/>